<feature type="domain" description="Acyl-CoA dehydrogenase/oxidase N-terminal" evidence="3">
    <location>
        <begin position="39"/>
        <end position="122"/>
    </location>
</feature>
<evidence type="ECO:0000256" key="2">
    <source>
        <dbReference type="SAM" id="MobiDB-lite"/>
    </source>
</evidence>
<evidence type="ECO:0000259" key="4">
    <source>
        <dbReference type="Pfam" id="PF08028"/>
    </source>
</evidence>
<dbReference type="InterPro" id="IPR036250">
    <property type="entry name" value="AcylCo_DH-like_C"/>
</dbReference>
<dbReference type="Gene3D" id="2.40.110.10">
    <property type="entry name" value="Butyryl-CoA Dehydrogenase, subunit A, domain 2"/>
    <property type="match status" value="1"/>
</dbReference>
<dbReference type="SUPFAM" id="SSF47203">
    <property type="entry name" value="Acyl-CoA dehydrogenase C-terminal domain-like"/>
    <property type="match status" value="1"/>
</dbReference>
<protein>
    <submittedName>
        <fullName evidence="5">Acyl-CoA dehydrogenase family protein</fullName>
    </submittedName>
</protein>
<keyword evidence="6" id="KW-1185">Reference proteome</keyword>
<proteinExistence type="predicted"/>
<dbReference type="Proteomes" id="UP001260980">
    <property type="component" value="Unassembled WGS sequence"/>
</dbReference>
<dbReference type="Pfam" id="PF08028">
    <property type="entry name" value="Acyl-CoA_dh_2"/>
    <property type="match status" value="1"/>
</dbReference>
<evidence type="ECO:0000259" key="3">
    <source>
        <dbReference type="Pfam" id="PF02771"/>
    </source>
</evidence>
<dbReference type="InterPro" id="IPR013107">
    <property type="entry name" value="Acyl-CoA_DH_C"/>
</dbReference>
<evidence type="ECO:0000256" key="1">
    <source>
        <dbReference type="ARBA" id="ARBA00023002"/>
    </source>
</evidence>
<dbReference type="Gene3D" id="1.10.540.10">
    <property type="entry name" value="Acyl-CoA dehydrogenase/oxidase, N-terminal domain"/>
    <property type="match status" value="1"/>
</dbReference>
<evidence type="ECO:0000313" key="6">
    <source>
        <dbReference type="Proteomes" id="UP001260980"/>
    </source>
</evidence>
<evidence type="ECO:0000313" key="5">
    <source>
        <dbReference type="EMBL" id="MDU0201971.1"/>
    </source>
</evidence>
<dbReference type="Pfam" id="PF02771">
    <property type="entry name" value="Acyl-CoA_dh_N"/>
    <property type="match status" value="1"/>
</dbReference>
<dbReference type="InterPro" id="IPR013786">
    <property type="entry name" value="AcylCoA_DH/ox_N"/>
</dbReference>
<sequence length="427" mass="46611">MGITEGVWGSSPSDNYERLAERFRPTFQRIREGAVNREMSRKLLHEEMEWLKECGFGTVRISQEDGGFGVTLPELFGLLIELSEADSNVTQALRIHFGFVERILNLPDGERKQRWLKRIADGAIVGNALTEIGENKVGSYATTLSETEDRLRLNGVKYYSTGTIYADWIVVSATAGEDDIVSAMVPAAADGVDIVDDWAGFGQTLTGSGTTKFVNTPVEREDVFDRETYTKYGTAFAQMVHLATLSGISRAAARDVASAVAERRRTYSHASAARAGEDPQVLQVVGRTHSQAYAAGTIVLKAAEAVQRAYEAQSSEDAGYADRANLEAEVEVAQAQTIVARLTLEATAAIFDALGASATARSKALDRYWRNARTIASHNPLIYKERIIGDYVVNGMRPPFAWQTGIGEASNTDQTTGDNDVRLKPPS</sequence>
<name>A0ABU3RCI6_9BACL</name>
<feature type="region of interest" description="Disordered" evidence="2">
    <location>
        <begin position="404"/>
        <end position="427"/>
    </location>
</feature>
<reference evidence="5 6" key="1">
    <citation type="submission" date="2023-10" db="EMBL/GenBank/DDBJ databases">
        <title>Paenibacillus strain PFR10 Genome sequencing and assembly.</title>
        <authorList>
            <person name="Kim I."/>
        </authorList>
    </citation>
    <scope>NUCLEOTIDE SEQUENCE [LARGE SCALE GENOMIC DNA]</scope>
    <source>
        <strain evidence="5 6">PFR10</strain>
    </source>
</reference>
<accession>A0ABU3RCI6</accession>
<organism evidence="5 6">
    <name type="scientific">Paenibacillus violae</name>
    <dbReference type="NCBI Taxonomy" id="3077234"/>
    <lineage>
        <taxon>Bacteria</taxon>
        <taxon>Bacillati</taxon>
        <taxon>Bacillota</taxon>
        <taxon>Bacilli</taxon>
        <taxon>Bacillales</taxon>
        <taxon>Paenibacillaceae</taxon>
        <taxon>Paenibacillus</taxon>
    </lineage>
</organism>
<dbReference type="InterPro" id="IPR009100">
    <property type="entry name" value="AcylCoA_DH/oxidase_NM_dom_sf"/>
</dbReference>
<comment type="caution">
    <text evidence="5">The sequence shown here is derived from an EMBL/GenBank/DDBJ whole genome shotgun (WGS) entry which is preliminary data.</text>
</comment>
<gene>
    <name evidence="5" type="ORF">RQP52_12765</name>
</gene>
<dbReference type="InterPro" id="IPR037069">
    <property type="entry name" value="AcylCoA_DH/ox_N_sf"/>
</dbReference>
<dbReference type="PANTHER" id="PTHR43884:SF12">
    <property type="entry name" value="ISOVALERYL-COA DEHYDROGENASE, MITOCHONDRIAL-RELATED"/>
    <property type="match status" value="1"/>
</dbReference>
<feature type="compositionally biased region" description="Polar residues" evidence="2">
    <location>
        <begin position="409"/>
        <end position="418"/>
    </location>
</feature>
<dbReference type="InterPro" id="IPR046373">
    <property type="entry name" value="Acyl-CoA_Oxase/DH_mid-dom_sf"/>
</dbReference>
<feature type="domain" description="Acyl-CoA dehydrogenase C-terminal" evidence="4">
    <location>
        <begin position="243"/>
        <end position="379"/>
    </location>
</feature>
<keyword evidence="1" id="KW-0560">Oxidoreductase</keyword>
<dbReference type="PANTHER" id="PTHR43884">
    <property type="entry name" value="ACYL-COA DEHYDROGENASE"/>
    <property type="match status" value="1"/>
</dbReference>
<dbReference type="SUPFAM" id="SSF56645">
    <property type="entry name" value="Acyl-CoA dehydrogenase NM domain-like"/>
    <property type="match status" value="1"/>
</dbReference>
<dbReference type="RefSeq" id="WP_315951914.1">
    <property type="nucleotide sequence ID" value="NZ_JAWCUD010000003.1"/>
</dbReference>
<dbReference type="PIRSF" id="PIRSF016578">
    <property type="entry name" value="HsaA"/>
    <property type="match status" value="1"/>
</dbReference>
<dbReference type="EMBL" id="JAWCUD010000003">
    <property type="protein sequence ID" value="MDU0201971.1"/>
    <property type="molecule type" value="Genomic_DNA"/>
</dbReference>
<dbReference type="Gene3D" id="1.20.140.10">
    <property type="entry name" value="Butyryl-CoA Dehydrogenase, subunit A, domain 3"/>
    <property type="match status" value="1"/>
</dbReference>